<reference evidence="1" key="1">
    <citation type="submission" date="2009-09" db="EMBL/GenBank/DDBJ databases">
        <authorList>
            <person name="Weinstock G."/>
            <person name="Sodergren E."/>
            <person name="Clifton S."/>
            <person name="Fulton L."/>
            <person name="Fulton B."/>
            <person name="Courtney L."/>
            <person name="Fronick C."/>
            <person name="Harrison M."/>
            <person name="Strong C."/>
            <person name="Farmer C."/>
            <person name="Delahaunty K."/>
            <person name="Markovic C."/>
            <person name="Hall O."/>
            <person name="Minx P."/>
            <person name="Tomlinson C."/>
            <person name="Mitreva M."/>
            <person name="Nelson J."/>
            <person name="Hou S."/>
            <person name="Wollam A."/>
            <person name="Pepin K.H."/>
            <person name="Johnson M."/>
            <person name="Bhonagiri V."/>
            <person name="Nash W.E."/>
            <person name="Warren W."/>
            <person name="Chinwalla A."/>
            <person name="Mardis E.R."/>
            <person name="Wilson R.K."/>
        </authorList>
    </citation>
    <scope>NUCLEOTIDE SEQUENCE [LARGE SCALE GENOMIC DNA]</scope>
    <source>
        <strain evidence="1">ATCC 51259</strain>
    </source>
</reference>
<protein>
    <submittedName>
        <fullName evidence="1">Uncharacterized protein</fullName>
    </submittedName>
</protein>
<dbReference type="Proteomes" id="UP000003460">
    <property type="component" value="Unassembled WGS sequence"/>
</dbReference>
<comment type="caution">
    <text evidence="1">The sequence shown here is derived from an EMBL/GenBank/DDBJ whole genome shotgun (WGS) entry which is preliminary data.</text>
</comment>
<dbReference type="AlphaFoldDB" id="C9LGD7"/>
<keyword evidence="2" id="KW-1185">Reference proteome</keyword>
<dbReference type="HOGENOM" id="CLU_2181521_0_0_10"/>
<accession>C9LGD7</accession>
<sequence>MRACRGGKRSFKSWFAEFVLTIKKACAHDKKGFTSREKRFHLTSANSPLGFSPVHWLCSCARFRDFCLLIQALSALKDEPLGGVCDEKNAKFYLERAKDYADKAICGRG</sequence>
<evidence type="ECO:0000313" key="2">
    <source>
        <dbReference type="Proteomes" id="UP000003460"/>
    </source>
</evidence>
<organism evidence="1 2">
    <name type="scientific">Alloprevotella tannerae ATCC 51259</name>
    <dbReference type="NCBI Taxonomy" id="626522"/>
    <lineage>
        <taxon>Bacteria</taxon>
        <taxon>Pseudomonadati</taxon>
        <taxon>Bacteroidota</taxon>
        <taxon>Bacteroidia</taxon>
        <taxon>Bacteroidales</taxon>
        <taxon>Prevotellaceae</taxon>
        <taxon>Alloprevotella</taxon>
    </lineage>
</organism>
<gene>
    <name evidence="1" type="ORF">GCWU000325_01279</name>
</gene>
<proteinExistence type="predicted"/>
<name>C9LGD7_9BACT</name>
<dbReference type="EMBL" id="ACIJ02000018">
    <property type="protein sequence ID" value="EEX71745.1"/>
    <property type="molecule type" value="Genomic_DNA"/>
</dbReference>
<evidence type="ECO:0000313" key="1">
    <source>
        <dbReference type="EMBL" id="EEX71745.1"/>
    </source>
</evidence>